<dbReference type="InterPro" id="IPR014756">
    <property type="entry name" value="Ig_E-set"/>
</dbReference>
<dbReference type="EMBL" id="KN847903">
    <property type="protein sequence ID" value="KIR40457.1"/>
    <property type="molecule type" value="Genomic_DNA"/>
</dbReference>
<dbReference type="Pfam" id="PF07250">
    <property type="entry name" value="Glyoxal_oxid_N"/>
    <property type="match status" value="1"/>
</dbReference>
<dbReference type="InterPro" id="IPR013783">
    <property type="entry name" value="Ig-like_fold"/>
</dbReference>
<dbReference type="Gene3D" id="2.130.10.80">
    <property type="entry name" value="Galactose oxidase/kelch, beta-propeller"/>
    <property type="match status" value="1"/>
</dbReference>
<dbReference type="Pfam" id="PF09118">
    <property type="entry name" value="GO-like_E_set"/>
    <property type="match status" value="1"/>
</dbReference>
<dbReference type="PANTHER" id="PTHR32208">
    <property type="entry name" value="SECRETED PROTEIN-RELATED"/>
    <property type="match status" value="1"/>
</dbReference>
<gene>
    <name evidence="5" type="ORF">I313_03782</name>
</gene>
<dbReference type="Gene3D" id="2.60.40.10">
    <property type="entry name" value="Immunoglobulins"/>
    <property type="match status" value="1"/>
</dbReference>
<feature type="domain" description="Glyoxal oxidase N-terminal" evidence="3">
    <location>
        <begin position="152"/>
        <end position="472"/>
    </location>
</feature>
<feature type="domain" description="Galactose oxidase-like Early set" evidence="4">
    <location>
        <begin position="478"/>
        <end position="585"/>
    </location>
</feature>
<keyword evidence="6" id="KW-1185">Reference proteome</keyword>
<dbReference type="AlphaFoldDB" id="A0A0D0T3V3"/>
<feature type="chain" id="PRO_5002221489" evidence="2">
    <location>
        <begin position="24"/>
        <end position="651"/>
    </location>
</feature>
<sequence>MLSPSTLLHALSFAALAALPAQAQLANTFQYVGLSGVSAQQMFLGTMNKVYIVDKTEKNNATVNGHPAWASEYDLTTNTFRTMDVLSNSFCAGGTVLGNGTWLNAGERFLLFASTMISRLITFSSGGNQAITYGGAAMAPDQQSGQSPYADWDGGKAVRLLDPCDDESCNWVDDPALYMTSRRWYPTLETLEDGSAIIMGGCEWGGYVNYADNQNNPTVEYFPPKGEPFTLNFLLNTMPVNLFPLVWLLPSGNLFVQAEYQAEIFDYKNNIEYPISDIPDCVRVYPASAGTAVFPMTPENNWTATIIFCGGTFLESDQWTTTWDISQYPANESCVHISPDVDLTWYQNDPLDTGRSMGNFINLPDGRLFYVNGAHTGTAGYGNQDWCIGESYADHPLYQSWYFDPTQPSGQRWSKAGVSSIPRMYHSSASLLPDGNVIISGSNPNADYVDAVNNASYTYFTQYQVEIFYPDYADHVKPNPQGMPSNITYGGDYFNVTLSASDLFNSPININKTRAVIMRTGFSTHTMNMGQRHVELETSFTTLDDGGGILHVAQLPPNPAILAPGPALFFIVVDGIPSNASWIMVGDGIIGEQTLHERSVLPRSQISAQIMTQYGLGGYSTATTSAATKSWVSWKLVGASLMGLWGGIVLL</sequence>
<evidence type="ECO:0000313" key="6">
    <source>
        <dbReference type="Proteomes" id="UP000053392"/>
    </source>
</evidence>
<keyword evidence="1 2" id="KW-0732">Signal</keyword>
<dbReference type="OrthoDB" id="2019572at2759"/>
<dbReference type="CDD" id="cd02851">
    <property type="entry name" value="E_set_GO_C"/>
    <property type="match status" value="1"/>
</dbReference>
<feature type="signal peptide" evidence="2">
    <location>
        <begin position="1"/>
        <end position="23"/>
    </location>
</feature>
<dbReference type="SUPFAM" id="SSF81296">
    <property type="entry name" value="E set domains"/>
    <property type="match status" value="1"/>
</dbReference>
<dbReference type="InterPro" id="IPR011043">
    <property type="entry name" value="Gal_Oxase/kelch_b-propeller"/>
</dbReference>
<evidence type="ECO:0000256" key="2">
    <source>
        <dbReference type="SAM" id="SignalP"/>
    </source>
</evidence>
<dbReference type="InterPro" id="IPR015202">
    <property type="entry name" value="GO-like_E_set"/>
</dbReference>
<evidence type="ECO:0000256" key="1">
    <source>
        <dbReference type="ARBA" id="ARBA00022729"/>
    </source>
</evidence>
<evidence type="ECO:0000313" key="5">
    <source>
        <dbReference type="EMBL" id="KIR40457.1"/>
    </source>
</evidence>
<organism evidence="5 6">
    <name type="scientific">Cryptococcus deuterogattii Ram5</name>
    <dbReference type="NCBI Taxonomy" id="1296110"/>
    <lineage>
        <taxon>Eukaryota</taxon>
        <taxon>Fungi</taxon>
        <taxon>Dikarya</taxon>
        <taxon>Basidiomycota</taxon>
        <taxon>Agaricomycotina</taxon>
        <taxon>Tremellomycetes</taxon>
        <taxon>Tremellales</taxon>
        <taxon>Cryptococcaceae</taxon>
        <taxon>Cryptococcus</taxon>
        <taxon>Cryptococcus gattii species complex</taxon>
    </lineage>
</organism>
<proteinExistence type="predicted"/>
<protein>
    <submittedName>
        <fullName evidence="5">Glyoxal oxidase</fullName>
    </submittedName>
</protein>
<dbReference type="InterPro" id="IPR009880">
    <property type="entry name" value="Glyoxal_oxidase_N"/>
</dbReference>
<dbReference type="InterPro" id="IPR037293">
    <property type="entry name" value="Gal_Oxidase_central_sf"/>
</dbReference>
<accession>A0A0D0T3V3</accession>
<evidence type="ECO:0000259" key="4">
    <source>
        <dbReference type="Pfam" id="PF09118"/>
    </source>
</evidence>
<reference evidence="5 6" key="1">
    <citation type="submission" date="2015-01" db="EMBL/GenBank/DDBJ databases">
        <title>The Genome Sequence of Cryptococcus gattii Ram5.</title>
        <authorList>
            <consortium name="The Broad Institute Genomics Platform"/>
            <person name="Cuomo C."/>
            <person name="Litvintseva A."/>
            <person name="Chen Y."/>
            <person name="Heitman J."/>
            <person name="Sun S."/>
            <person name="Springer D."/>
            <person name="Dromer F."/>
            <person name="Young S."/>
            <person name="Zeng Q."/>
            <person name="Gargeya S."/>
            <person name="Abouelleil A."/>
            <person name="Alvarado L."/>
            <person name="Chapman S.B."/>
            <person name="Gainer-Dewar J."/>
            <person name="Goldberg J."/>
            <person name="Griggs A."/>
            <person name="Gujja S."/>
            <person name="Hansen M."/>
            <person name="Howarth C."/>
            <person name="Imamovic A."/>
            <person name="Larimer J."/>
            <person name="Murphy C."/>
            <person name="Naylor J."/>
            <person name="Pearson M."/>
            <person name="Priest M."/>
            <person name="Roberts A."/>
            <person name="Saif S."/>
            <person name="Shea T."/>
            <person name="Sykes S."/>
            <person name="Wortman J."/>
            <person name="Nusbaum C."/>
            <person name="Birren B."/>
        </authorList>
    </citation>
    <scope>NUCLEOTIDE SEQUENCE [LARGE SCALE GENOMIC DNA]</scope>
    <source>
        <strain evidence="5 6">Ram5</strain>
    </source>
</reference>
<dbReference type="HOGENOM" id="CLU_009630_3_0_1"/>
<evidence type="ECO:0000259" key="3">
    <source>
        <dbReference type="Pfam" id="PF07250"/>
    </source>
</evidence>
<name>A0A0D0T3V3_9TREE</name>
<dbReference type="PANTHER" id="PTHR32208:SF96">
    <property type="entry name" value="GLYOXAL OXIDASE"/>
    <property type="match status" value="1"/>
</dbReference>
<dbReference type="SUPFAM" id="SSF50965">
    <property type="entry name" value="Galactose oxidase, central domain"/>
    <property type="match status" value="1"/>
</dbReference>
<dbReference type="Proteomes" id="UP000053392">
    <property type="component" value="Unassembled WGS sequence"/>
</dbReference>